<dbReference type="EMBL" id="KZ303844">
    <property type="protein sequence ID" value="PHZ15225.1"/>
    <property type="molecule type" value="Genomic_DNA"/>
</dbReference>
<accession>A0A2G4T2I5</accession>
<feature type="transmembrane region" description="Helical" evidence="1">
    <location>
        <begin position="51"/>
        <end position="72"/>
    </location>
</feature>
<evidence type="ECO:0000313" key="3">
    <source>
        <dbReference type="Proteomes" id="UP000242254"/>
    </source>
</evidence>
<reference evidence="2 3" key="1">
    <citation type="journal article" date="2016" name="Proc. Natl. Acad. Sci. U.S.A.">
        <title>Lipid metabolic changes in an early divergent fungus govern the establishment of a mutualistic symbiosis with endobacteria.</title>
        <authorList>
            <person name="Lastovetsky O.A."/>
            <person name="Gaspar M.L."/>
            <person name="Mondo S.J."/>
            <person name="LaButti K.M."/>
            <person name="Sandor L."/>
            <person name="Grigoriev I.V."/>
            <person name="Henry S.A."/>
            <person name="Pawlowska T.E."/>
        </authorList>
    </citation>
    <scope>NUCLEOTIDE SEQUENCE [LARGE SCALE GENOMIC DNA]</scope>
    <source>
        <strain evidence="2 3">ATCC 52813</strain>
    </source>
</reference>
<protein>
    <submittedName>
        <fullName evidence="2">Uncharacterized protein</fullName>
    </submittedName>
</protein>
<proteinExistence type="predicted"/>
<keyword evidence="1" id="KW-0812">Transmembrane</keyword>
<keyword evidence="1" id="KW-1133">Transmembrane helix</keyword>
<sequence length="161" mass="19057">MEKVLVYVSFFILVCTCHDTKLSDILLIKLSMIPIEQLLNQHLTKRLKHSFLLSFVVTIIFHIFSCFIHQTLTLFSTTELRYIVYRIQLNYENPFLQQMINYLAALHTHQSLKLPTLTIYRYSFCTTDQQSTKRSETYATFIKVPKDKIILPQGDHPRELR</sequence>
<keyword evidence="3" id="KW-1185">Reference proteome</keyword>
<dbReference type="GeneID" id="35446786"/>
<gene>
    <name evidence="2" type="ORF">RHIMIDRAFT_86082</name>
</gene>
<name>A0A2G4T2I5_RHIZD</name>
<dbReference type="RefSeq" id="XP_023468933.1">
    <property type="nucleotide sequence ID" value="XM_023615798.1"/>
</dbReference>
<dbReference type="AlphaFoldDB" id="A0A2G4T2I5"/>
<evidence type="ECO:0000313" key="2">
    <source>
        <dbReference type="EMBL" id="PHZ15225.1"/>
    </source>
</evidence>
<evidence type="ECO:0000256" key="1">
    <source>
        <dbReference type="SAM" id="Phobius"/>
    </source>
</evidence>
<organism evidence="2 3">
    <name type="scientific">Rhizopus microsporus ATCC 52813</name>
    <dbReference type="NCBI Taxonomy" id="1340429"/>
    <lineage>
        <taxon>Eukaryota</taxon>
        <taxon>Fungi</taxon>
        <taxon>Fungi incertae sedis</taxon>
        <taxon>Mucoromycota</taxon>
        <taxon>Mucoromycotina</taxon>
        <taxon>Mucoromycetes</taxon>
        <taxon>Mucorales</taxon>
        <taxon>Mucorineae</taxon>
        <taxon>Rhizopodaceae</taxon>
        <taxon>Rhizopus</taxon>
    </lineage>
</organism>
<dbReference type="Proteomes" id="UP000242254">
    <property type="component" value="Unassembled WGS sequence"/>
</dbReference>
<keyword evidence="1" id="KW-0472">Membrane</keyword>